<evidence type="ECO:0000259" key="11">
    <source>
        <dbReference type="SMART" id="SM01349"/>
    </source>
</evidence>
<feature type="compositionally biased region" description="Low complexity" evidence="10">
    <location>
        <begin position="253"/>
        <end position="275"/>
    </location>
</feature>
<dbReference type="PROSITE" id="PS50077">
    <property type="entry name" value="HEAT_REPEAT"/>
    <property type="match status" value="1"/>
</dbReference>
<keyword evidence="8" id="KW-0206">Cytoskeleton</keyword>
<dbReference type="RefSeq" id="XP_043011561.1">
    <property type="nucleotide sequence ID" value="XM_043150473.1"/>
</dbReference>
<dbReference type="OrthoDB" id="46159at2759"/>
<dbReference type="InterPro" id="IPR016024">
    <property type="entry name" value="ARM-type_fold"/>
</dbReference>
<dbReference type="InterPro" id="IPR011989">
    <property type="entry name" value="ARM-like"/>
</dbReference>
<dbReference type="GO" id="GO:0051301">
    <property type="term" value="P:cell division"/>
    <property type="evidence" value="ECO:0007669"/>
    <property type="project" value="UniProtKB-KW"/>
</dbReference>
<reference evidence="12" key="1">
    <citation type="journal article" date="2021" name="Genome Biol. Evol.">
        <title>The assembled and annotated genome of the fairy-ring fungus Marasmius oreades.</title>
        <authorList>
            <person name="Hiltunen M."/>
            <person name="Ament-Velasquez S.L."/>
            <person name="Johannesson H."/>
        </authorList>
    </citation>
    <scope>NUCLEOTIDE SEQUENCE</scope>
    <source>
        <strain evidence="12">03SP1</strain>
    </source>
</reference>
<evidence type="ECO:0000256" key="9">
    <source>
        <dbReference type="PROSITE-ProRule" id="PRU00103"/>
    </source>
</evidence>
<feature type="compositionally biased region" description="Basic and acidic residues" evidence="10">
    <location>
        <begin position="604"/>
        <end position="634"/>
    </location>
</feature>
<evidence type="ECO:0000256" key="7">
    <source>
        <dbReference type="ARBA" id="ARBA00022776"/>
    </source>
</evidence>
<dbReference type="AlphaFoldDB" id="A0A9P7S5J0"/>
<keyword evidence="4" id="KW-0132">Cell division</keyword>
<evidence type="ECO:0000256" key="3">
    <source>
        <dbReference type="ARBA" id="ARBA00022490"/>
    </source>
</evidence>
<evidence type="ECO:0000256" key="8">
    <source>
        <dbReference type="ARBA" id="ARBA00023212"/>
    </source>
</evidence>
<keyword evidence="5" id="KW-0493">Microtubule</keyword>
<feature type="region of interest" description="Disordered" evidence="10">
    <location>
        <begin position="447"/>
        <end position="484"/>
    </location>
</feature>
<gene>
    <name evidence="12" type="ORF">E1B28_005878</name>
</gene>
<dbReference type="Pfam" id="PF12348">
    <property type="entry name" value="CLASP_N"/>
    <property type="match status" value="1"/>
</dbReference>
<keyword evidence="6" id="KW-0677">Repeat</keyword>
<dbReference type="InterPro" id="IPR021133">
    <property type="entry name" value="HEAT_type_2"/>
</dbReference>
<dbReference type="PANTHER" id="PTHR21567:SF60">
    <property type="entry name" value="CLASP N-TERMINAL DOMAIN-CONTAINING PROTEIN"/>
    <property type="match status" value="1"/>
</dbReference>
<dbReference type="EMBL" id="CM032183">
    <property type="protein sequence ID" value="KAG7095091.1"/>
    <property type="molecule type" value="Genomic_DNA"/>
</dbReference>
<dbReference type="InterPro" id="IPR024395">
    <property type="entry name" value="CLASP_N_dom"/>
</dbReference>
<comment type="similarity">
    <text evidence="2">Belongs to the CLASP family.</text>
</comment>
<evidence type="ECO:0000256" key="4">
    <source>
        <dbReference type="ARBA" id="ARBA00022618"/>
    </source>
</evidence>
<feature type="compositionally biased region" description="Pro residues" evidence="10">
    <location>
        <begin position="277"/>
        <end position="289"/>
    </location>
</feature>
<keyword evidence="13" id="KW-1185">Reference proteome</keyword>
<feature type="domain" description="TOG" evidence="11">
    <location>
        <begin position="4"/>
        <end position="232"/>
    </location>
</feature>
<dbReference type="GO" id="GO:0008017">
    <property type="term" value="F:microtubule binding"/>
    <property type="evidence" value="ECO:0007669"/>
    <property type="project" value="TreeGrafter"/>
</dbReference>
<feature type="region of interest" description="Disordered" evidence="10">
    <location>
        <begin position="311"/>
        <end position="421"/>
    </location>
</feature>
<dbReference type="SMART" id="SM01349">
    <property type="entry name" value="TOG"/>
    <property type="match status" value="1"/>
</dbReference>
<dbReference type="GO" id="GO:1902903">
    <property type="term" value="P:regulation of supramolecular fiber organization"/>
    <property type="evidence" value="ECO:0007669"/>
    <property type="project" value="UniProtKB-ARBA"/>
</dbReference>
<evidence type="ECO:0000313" key="13">
    <source>
        <dbReference type="Proteomes" id="UP001049176"/>
    </source>
</evidence>
<feature type="region of interest" description="Disordered" evidence="10">
    <location>
        <begin position="226"/>
        <end position="299"/>
    </location>
</feature>
<dbReference type="GO" id="GO:1990023">
    <property type="term" value="C:mitotic spindle midzone"/>
    <property type="evidence" value="ECO:0007669"/>
    <property type="project" value="TreeGrafter"/>
</dbReference>
<dbReference type="Proteomes" id="UP001049176">
    <property type="component" value="Chromosome 3"/>
</dbReference>
<feature type="compositionally biased region" description="Polar residues" evidence="10">
    <location>
        <begin position="555"/>
        <end position="576"/>
    </location>
</feature>
<feature type="repeat" description="HEAT" evidence="9">
    <location>
        <begin position="130"/>
        <end position="168"/>
    </location>
</feature>
<evidence type="ECO:0000256" key="5">
    <source>
        <dbReference type="ARBA" id="ARBA00022701"/>
    </source>
</evidence>
<protein>
    <recommendedName>
        <fullName evidence="11">TOG domain-containing protein</fullName>
    </recommendedName>
</protein>
<dbReference type="Gene3D" id="1.25.10.10">
    <property type="entry name" value="Leucine-rich Repeat Variant"/>
    <property type="match status" value="1"/>
</dbReference>
<evidence type="ECO:0000313" key="12">
    <source>
        <dbReference type="EMBL" id="KAG7095091.1"/>
    </source>
</evidence>
<dbReference type="GO" id="GO:0031110">
    <property type="term" value="P:regulation of microtubule polymerization or depolymerization"/>
    <property type="evidence" value="ECO:0007669"/>
    <property type="project" value="UniProtKB-ARBA"/>
</dbReference>
<feature type="compositionally biased region" description="Low complexity" evidence="10">
    <location>
        <begin position="363"/>
        <end position="374"/>
    </location>
</feature>
<dbReference type="GO" id="GO:0005881">
    <property type="term" value="C:cytoplasmic microtubule"/>
    <property type="evidence" value="ECO:0007669"/>
    <property type="project" value="TreeGrafter"/>
</dbReference>
<evidence type="ECO:0000256" key="2">
    <source>
        <dbReference type="ARBA" id="ARBA00009549"/>
    </source>
</evidence>
<proteinExistence type="inferred from homology"/>
<organism evidence="12 13">
    <name type="scientific">Marasmius oreades</name>
    <name type="common">fairy-ring Marasmius</name>
    <dbReference type="NCBI Taxonomy" id="181124"/>
    <lineage>
        <taxon>Eukaryota</taxon>
        <taxon>Fungi</taxon>
        <taxon>Dikarya</taxon>
        <taxon>Basidiomycota</taxon>
        <taxon>Agaricomycotina</taxon>
        <taxon>Agaricomycetes</taxon>
        <taxon>Agaricomycetidae</taxon>
        <taxon>Agaricales</taxon>
        <taxon>Marasmiineae</taxon>
        <taxon>Marasmiaceae</taxon>
        <taxon>Marasmius</taxon>
    </lineage>
</organism>
<feature type="compositionally biased region" description="Polar residues" evidence="10">
    <location>
        <begin position="586"/>
        <end position="601"/>
    </location>
</feature>
<feature type="compositionally biased region" description="Polar residues" evidence="10">
    <location>
        <begin position="459"/>
        <end position="484"/>
    </location>
</feature>
<evidence type="ECO:0000256" key="6">
    <source>
        <dbReference type="ARBA" id="ARBA00022737"/>
    </source>
</evidence>
<dbReference type="KEGG" id="more:E1B28_005878"/>
<dbReference type="GO" id="GO:0090307">
    <property type="term" value="P:mitotic spindle assembly"/>
    <property type="evidence" value="ECO:0007669"/>
    <property type="project" value="TreeGrafter"/>
</dbReference>
<dbReference type="PANTHER" id="PTHR21567">
    <property type="entry name" value="CLASP"/>
    <property type="match status" value="1"/>
</dbReference>
<dbReference type="GO" id="GO:0005876">
    <property type="term" value="C:spindle microtubule"/>
    <property type="evidence" value="ECO:0007669"/>
    <property type="project" value="TreeGrafter"/>
</dbReference>
<keyword evidence="7" id="KW-0131">Cell cycle</keyword>
<dbReference type="GeneID" id="66074954"/>
<comment type="subcellular location">
    <subcellularLocation>
        <location evidence="1">Cytoplasm</location>
        <location evidence="1">Cytoskeleton</location>
        <location evidence="1">Spindle</location>
    </subcellularLocation>
</comment>
<feature type="region of interest" description="Disordered" evidence="10">
    <location>
        <begin position="508"/>
        <end position="734"/>
    </location>
</feature>
<comment type="caution">
    <text evidence="12">The sequence shown here is derived from an EMBL/GenBank/DDBJ whole genome shotgun (WGS) entry which is preliminary data.</text>
</comment>
<accession>A0A9P7S5J0</accession>
<feature type="compositionally biased region" description="Polar residues" evidence="10">
    <location>
        <begin position="508"/>
        <end position="534"/>
    </location>
</feature>
<dbReference type="InterPro" id="IPR034085">
    <property type="entry name" value="TOG"/>
</dbReference>
<dbReference type="SUPFAM" id="SSF48371">
    <property type="entry name" value="ARM repeat"/>
    <property type="match status" value="1"/>
</dbReference>
<evidence type="ECO:0000256" key="10">
    <source>
        <dbReference type="SAM" id="MobiDB-lite"/>
    </source>
</evidence>
<dbReference type="GO" id="GO:0005815">
    <property type="term" value="C:microtubule organizing center"/>
    <property type="evidence" value="ECO:0007669"/>
    <property type="project" value="TreeGrafter"/>
</dbReference>
<name>A0A9P7S5J0_9AGAR</name>
<evidence type="ECO:0000256" key="1">
    <source>
        <dbReference type="ARBA" id="ARBA00004186"/>
    </source>
</evidence>
<feature type="compositionally biased region" description="Polar residues" evidence="10">
    <location>
        <begin position="669"/>
        <end position="696"/>
    </location>
</feature>
<keyword evidence="3" id="KW-0963">Cytoplasm</keyword>
<sequence>MASQFSQQLSAIRPKLIISETEETWDAIAAAISTLVNLIRNAMPDEIIGALREFSRSLISALRSERTRLCGQAMELITAVSSELGMSFEPLLPIYLPVLLALCARANKVIVSRARTCVFSVIENTQLPAVLPYLLQNIKDKSTTLRLVAVESTIACLTGFDPSDLQKEARSQEIEAIIKIASRDANADIRKAGKKAFNAYKVALPNRIDQFVKPLTPKIRKYLEIPKPATTASSSTSIGGQPPNKKPVTPQLSSSTSAVANSSNTRSNSTSTNHSLQPPPRPVSVPPAHPTGSTMTLTASQRDAVRVAMTGAPTRPPQVSKPLSSSLMAPPAMPIRPALHLSRPPSSTSYHAAPQRPTHSRTASASSSAAAQAAPIRMQPAPVRAEQGQSRDRSTIPRQPPPQRFPIIAVEKTSQQEKKVEIPKPVPHLRSRAVSMKDLKVGSHSAAYETKDKEVLRSNHASGSKPDTTGGAQSSKSTSGLSTQASVNFTVSSRAATTKATVTSRFKPTSNLTTTTKVRSGLTAPTASSQSKTQPKIVHTKRSVAALNAKRKDTQVSSSSVNNAAKQPRLQSTKSSIDLRREKEQTAINSRLRSRTVTAPPSQEGDHVSRPPNRKETPQTLERERDRENTEDQSSHATIEDQATDEELVEPQPSAERPLATEDNPIQPPSSTKSSSEIIPTETPGCNKNGTADSENQPPVPPQIQVQEDNVRSEQDPGTPANNRTKKLDGGDQAKTPISALLLSIEEGFMVSPVRPLSPPEKYLHLDPNADGGFRFGIPKLTPISQVGT</sequence>
<keyword evidence="7" id="KW-0498">Mitosis</keyword>